<dbReference type="VEuPathDB" id="FungiDB:BTJ68_04702"/>
<dbReference type="Proteomes" id="UP000194280">
    <property type="component" value="Unassembled WGS sequence"/>
</dbReference>
<evidence type="ECO:0000313" key="2">
    <source>
        <dbReference type="EMBL" id="OTA35634.1"/>
    </source>
</evidence>
<reference evidence="2 3" key="1">
    <citation type="submission" date="2017-01" db="EMBL/GenBank/DDBJ databases">
        <title>The recent genome duplication of the halophilic yeast Hortaea werneckii: insights from long-read sequencing.</title>
        <authorList>
            <person name="Sinha S."/>
            <person name="Flibotte S."/>
            <person name="Neira M."/>
            <person name="Lenassi M."/>
            <person name="Gostincar C."/>
            <person name="Stajich J.E."/>
            <person name="Nislow C.E."/>
        </authorList>
    </citation>
    <scope>NUCLEOTIDE SEQUENCE [LARGE SCALE GENOMIC DNA]</scope>
    <source>
        <strain evidence="2 3">EXF-2000</strain>
    </source>
</reference>
<gene>
    <name evidence="2" type="ORF">BTJ68_04702</name>
</gene>
<evidence type="ECO:0000313" key="3">
    <source>
        <dbReference type="Proteomes" id="UP000194280"/>
    </source>
</evidence>
<dbReference type="CDD" id="cd10540">
    <property type="entry name" value="SET_SpSet7-like"/>
    <property type="match status" value="1"/>
</dbReference>
<dbReference type="InParanoid" id="A0A1Z5THX6"/>
<dbReference type="STRING" id="1157616.A0A1Z5THX6"/>
<accession>A0A1Z5THX6</accession>
<sequence>MVVENNDGDASGVVSLQRSAPLYLINNTPKGRGVFAGRDIPSGSIIDICPVLMLDPVENVEHVEKTVLYHYTYNWPMTDPASGKPKKTQAVILGLGSMFNHSTEDQNVGWKRDLENGLVVYRALRDVKEGEELCISYGDHLTFVDADAPSQKEEEVEAPEDLLTKFEIA</sequence>
<organism evidence="2 3">
    <name type="scientific">Hortaea werneckii EXF-2000</name>
    <dbReference type="NCBI Taxonomy" id="1157616"/>
    <lineage>
        <taxon>Eukaryota</taxon>
        <taxon>Fungi</taxon>
        <taxon>Dikarya</taxon>
        <taxon>Ascomycota</taxon>
        <taxon>Pezizomycotina</taxon>
        <taxon>Dothideomycetes</taxon>
        <taxon>Dothideomycetidae</taxon>
        <taxon>Mycosphaerellales</taxon>
        <taxon>Teratosphaeriaceae</taxon>
        <taxon>Hortaea</taxon>
    </lineage>
</organism>
<protein>
    <recommendedName>
        <fullName evidence="1">SET domain-containing protein</fullName>
    </recommendedName>
</protein>
<dbReference type="Gene3D" id="2.170.270.10">
    <property type="entry name" value="SET domain"/>
    <property type="match status" value="1"/>
</dbReference>
<feature type="domain" description="SET" evidence="1">
    <location>
        <begin position="20"/>
        <end position="138"/>
    </location>
</feature>
<evidence type="ECO:0000259" key="1">
    <source>
        <dbReference type="PROSITE" id="PS50280"/>
    </source>
</evidence>
<dbReference type="OrthoDB" id="3180714at2759"/>
<dbReference type="Pfam" id="PF00856">
    <property type="entry name" value="SET"/>
    <property type="match status" value="1"/>
</dbReference>
<dbReference type="InterPro" id="IPR046341">
    <property type="entry name" value="SET_dom_sf"/>
</dbReference>
<dbReference type="AlphaFoldDB" id="A0A1Z5THX6"/>
<name>A0A1Z5THX6_HORWE</name>
<comment type="caution">
    <text evidence="2">The sequence shown here is derived from an EMBL/GenBank/DDBJ whole genome shotgun (WGS) entry which is preliminary data.</text>
</comment>
<dbReference type="SMART" id="SM00317">
    <property type="entry name" value="SET"/>
    <property type="match status" value="1"/>
</dbReference>
<keyword evidence="3" id="KW-1185">Reference proteome</keyword>
<dbReference type="InterPro" id="IPR001214">
    <property type="entry name" value="SET_dom"/>
</dbReference>
<proteinExistence type="predicted"/>
<dbReference type="SUPFAM" id="SSF82199">
    <property type="entry name" value="SET domain"/>
    <property type="match status" value="1"/>
</dbReference>
<dbReference type="PROSITE" id="PS50280">
    <property type="entry name" value="SET"/>
    <property type="match status" value="1"/>
</dbReference>
<dbReference type="EMBL" id="MUNK01000042">
    <property type="protein sequence ID" value="OTA35634.1"/>
    <property type="molecule type" value="Genomic_DNA"/>
</dbReference>